<dbReference type="EMBL" id="CYZL01000003">
    <property type="protein sequence ID" value="CUN73200.1"/>
    <property type="molecule type" value="Genomic_DNA"/>
</dbReference>
<organism evidence="2 5">
    <name type="scientific">Anaerobutyricum hallii</name>
    <dbReference type="NCBI Taxonomy" id="39488"/>
    <lineage>
        <taxon>Bacteria</taxon>
        <taxon>Bacillati</taxon>
        <taxon>Bacillota</taxon>
        <taxon>Clostridia</taxon>
        <taxon>Lachnospirales</taxon>
        <taxon>Lachnospiraceae</taxon>
        <taxon>Anaerobutyricum</taxon>
    </lineage>
</organism>
<dbReference type="AlphaFoldDB" id="A0A173T588"/>
<evidence type="ECO:0000313" key="3">
    <source>
        <dbReference type="EMBL" id="CUN73200.1"/>
    </source>
</evidence>
<dbReference type="Proteomes" id="UP000286561">
    <property type="component" value="Unassembled WGS sequence"/>
</dbReference>
<evidence type="ECO:0000313" key="6">
    <source>
        <dbReference type="Proteomes" id="UP000095679"/>
    </source>
</evidence>
<gene>
    <name evidence="4" type="ORF">DW972_11390</name>
    <name evidence="3" type="ORF">ERS852450_00539</name>
    <name evidence="2" type="ORF">ERS852578_01440</name>
</gene>
<dbReference type="Pfam" id="PF09924">
    <property type="entry name" value="LPG_synthase_C"/>
    <property type="match status" value="1"/>
</dbReference>
<dbReference type="GeneID" id="75048930"/>
<dbReference type="EMBL" id="CYYC01000015">
    <property type="protein sequence ID" value="CUM97881.1"/>
    <property type="molecule type" value="Genomic_DNA"/>
</dbReference>
<dbReference type="InterPro" id="IPR024320">
    <property type="entry name" value="LPG_synthase_C"/>
</dbReference>
<name>A0A173T588_9FIRM</name>
<dbReference type="Gene3D" id="3.40.630.30">
    <property type="match status" value="1"/>
</dbReference>
<proteinExistence type="predicted"/>
<dbReference type="PANTHER" id="PTHR41373">
    <property type="entry name" value="DUF2156 DOMAIN-CONTAINING PROTEIN"/>
    <property type="match status" value="1"/>
</dbReference>
<dbReference type="OrthoDB" id="9765580at2"/>
<dbReference type="RefSeq" id="WP_005344065.1">
    <property type="nucleotide sequence ID" value="NZ_BLYK01000087.1"/>
</dbReference>
<evidence type="ECO:0000313" key="4">
    <source>
        <dbReference type="EMBL" id="RGZ80576.1"/>
    </source>
</evidence>
<dbReference type="Proteomes" id="UP000095390">
    <property type="component" value="Unassembled WGS sequence"/>
</dbReference>
<evidence type="ECO:0000313" key="7">
    <source>
        <dbReference type="Proteomes" id="UP000286561"/>
    </source>
</evidence>
<reference evidence="5 6" key="1">
    <citation type="submission" date="2015-09" db="EMBL/GenBank/DDBJ databases">
        <authorList>
            <consortium name="Pathogen Informatics"/>
        </authorList>
    </citation>
    <scope>NUCLEOTIDE SEQUENCE [LARGE SCALE GENOMIC DNA]</scope>
    <source>
        <strain evidence="3 6">2789STDY5834835</strain>
        <strain evidence="2 5">2789STDY5834966</strain>
    </source>
</reference>
<dbReference type="InterPro" id="IPR016732">
    <property type="entry name" value="UCP018688"/>
</dbReference>
<reference evidence="4 7" key="2">
    <citation type="submission" date="2018-08" db="EMBL/GenBank/DDBJ databases">
        <title>A genome reference for cultivated species of the human gut microbiota.</title>
        <authorList>
            <person name="Zou Y."/>
            <person name="Xue W."/>
            <person name="Luo G."/>
        </authorList>
    </citation>
    <scope>NUCLEOTIDE SEQUENCE [LARGE SCALE GENOMIC DNA]</scope>
    <source>
        <strain evidence="4 7">AM48-23BH</strain>
    </source>
</reference>
<feature type="domain" description="Phosphatidylglycerol lysyltransferase C-terminal" evidence="1">
    <location>
        <begin position="22"/>
        <end position="283"/>
    </location>
</feature>
<evidence type="ECO:0000313" key="5">
    <source>
        <dbReference type="Proteomes" id="UP000095390"/>
    </source>
</evidence>
<sequence>MDFQPVKASDKEIIDKYMKKANSRSCDMSFAAVYLWKDFYLLEYTVCEDMLIFRTTEDGSSYSFPIGDASPEKALLALEAHCKENEEPLKLHCVYRENEAWLEEHMPGKFEIEFDRDSADYIYECEKLIGLKGKKFHGKKNHVNKFIKTYDWAYEKITDDNIDDCLAMLYKWKEINCEPGNIEKHAEACVSENALREREFLGLKGGLIRADGEVVAFAVGEQINEDTLVVHIEKAFSEVPGAYAIINQQFLVHEADGLKYVNREDDVGEPGLRKAKLSYHPEFLVEKGFARLERV</sequence>
<dbReference type="InterPro" id="IPR016181">
    <property type="entry name" value="Acyl_CoA_acyltransferase"/>
</dbReference>
<evidence type="ECO:0000259" key="1">
    <source>
        <dbReference type="Pfam" id="PF09924"/>
    </source>
</evidence>
<dbReference type="SUPFAM" id="SSF55729">
    <property type="entry name" value="Acyl-CoA N-acyltransferases (Nat)"/>
    <property type="match status" value="2"/>
</dbReference>
<dbReference type="Proteomes" id="UP000095679">
    <property type="component" value="Unassembled WGS sequence"/>
</dbReference>
<accession>A0A173T588</accession>
<evidence type="ECO:0000313" key="2">
    <source>
        <dbReference type="EMBL" id="CUM97881.1"/>
    </source>
</evidence>
<dbReference type="PANTHER" id="PTHR41373:SF1">
    <property type="entry name" value="PHOSPHATIDYLGLYCEROL LYSYLTRANSFERASE C-TERMINAL DOMAIN-CONTAINING PROTEIN"/>
    <property type="match status" value="1"/>
</dbReference>
<protein>
    <submittedName>
        <fullName evidence="4">DUF2156 domain-containing protein</fullName>
    </submittedName>
</protein>
<dbReference type="PIRSF" id="PIRSF018688">
    <property type="entry name" value="UCP018688"/>
    <property type="match status" value="1"/>
</dbReference>
<dbReference type="EMBL" id="QSEP01000085">
    <property type="protein sequence ID" value="RGZ80576.1"/>
    <property type="molecule type" value="Genomic_DNA"/>
</dbReference>